<dbReference type="InterPro" id="IPR008906">
    <property type="entry name" value="HATC_C_dom"/>
</dbReference>
<dbReference type="RefSeq" id="XP_024741102.1">
    <property type="nucleotide sequence ID" value="XM_024874135.1"/>
</dbReference>
<feature type="non-terminal residue" evidence="2">
    <location>
        <position position="1"/>
    </location>
</feature>
<dbReference type="PANTHER" id="PTHR47611">
    <property type="entry name" value="HAT DIMERISATION DOMAIN, C-TERMINAL"/>
    <property type="match status" value="1"/>
</dbReference>
<evidence type="ECO:0000313" key="3">
    <source>
        <dbReference type="Proteomes" id="UP000235371"/>
    </source>
</evidence>
<gene>
    <name evidence="2" type="ORF">K444DRAFT_521512</name>
</gene>
<feature type="domain" description="HAT C-terminal dimerisation" evidence="1">
    <location>
        <begin position="2"/>
        <end position="57"/>
    </location>
</feature>
<dbReference type="AlphaFoldDB" id="A0A2J6TMJ0"/>
<dbReference type="InParanoid" id="A0A2J6TMJ0"/>
<dbReference type="GeneID" id="36582215"/>
<dbReference type="SUPFAM" id="SSF53098">
    <property type="entry name" value="Ribonuclease H-like"/>
    <property type="match status" value="1"/>
</dbReference>
<dbReference type="GO" id="GO:0046983">
    <property type="term" value="F:protein dimerization activity"/>
    <property type="evidence" value="ECO:0007669"/>
    <property type="project" value="InterPro"/>
</dbReference>
<organism evidence="2 3">
    <name type="scientific">Hyaloscypha bicolor E</name>
    <dbReference type="NCBI Taxonomy" id="1095630"/>
    <lineage>
        <taxon>Eukaryota</taxon>
        <taxon>Fungi</taxon>
        <taxon>Dikarya</taxon>
        <taxon>Ascomycota</taxon>
        <taxon>Pezizomycotina</taxon>
        <taxon>Leotiomycetes</taxon>
        <taxon>Helotiales</taxon>
        <taxon>Hyaloscyphaceae</taxon>
        <taxon>Hyaloscypha</taxon>
        <taxon>Hyaloscypha bicolor</taxon>
    </lineage>
</organism>
<dbReference type="Pfam" id="PF05699">
    <property type="entry name" value="Dimer_Tnp_hAT"/>
    <property type="match status" value="1"/>
</dbReference>
<dbReference type="OrthoDB" id="3439855at2759"/>
<evidence type="ECO:0000313" key="2">
    <source>
        <dbReference type="EMBL" id="PMD64198.1"/>
    </source>
</evidence>
<sequence length="67" mass="7619">QTSYPNLSRMALDILSIPAMSANLERLFSSAKLLISDLRNKLGIDIIEAFECLKSWYKIKGWEAKSE</sequence>
<reference evidence="2 3" key="1">
    <citation type="submission" date="2016-04" db="EMBL/GenBank/DDBJ databases">
        <title>A degradative enzymes factory behind the ericoid mycorrhizal symbiosis.</title>
        <authorList>
            <consortium name="DOE Joint Genome Institute"/>
            <person name="Martino E."/>
            <person name="Morin E."/>
            <person name="Grelet G."/>
            <person name="Kuo A."/>
            <person name="Kohler A."/>
            <person name="Daghino S."/>
            <person name="Barry K."/>
            <person name="Choi C."/>
            <person name="Cichocki N."/>
            <person name="Clum A."/>
            <person name="Copeland A."/>
            <person name="Hainaut M."/>
            <person name="Haridas S."/>
            <person name="Labutti K."/>
            <person name="Lindquist E."/>
            <person name="Lipzen A."/>
            <person name="Khouja H.-R."/>
            <person name="Murat C."/>
            <person name="Ohm R."/>
            <person name="Olson A."/>
            <person name="Spatafora J."/>
            <person name="Veneault-Fourrey C."/>
            <person name="Henrissat B."/>
            <person name="Grigoriev I."/>
            <person name="Martin F."/>
            <person name="Perotto S."/>
        </authorList>
    </citation>
    <scope>NUCLEOTIDE SEQUENCE [LARGE SCALE GENOMIC DNA]</scope>
    <source>
        <strain evidence="2 3">E</strain>
    </source>
</reference>
<name>A0A2J6TMJ0_9HELO</name>
<dbReference type="PANTHER" id="PTHR47611:SF1">
    <property type="entry name" value="CCHC-TYPE DOMAIN-CONTAINING PROTEIN"/>
    <property type="match status" value="1"/>
</dbReference>
<accession>A0A2J6TMJ0</accession>
<dbReference type="EMBL" id="KZ613769">
    <property type="protein sequence ID" value="PMD64198.1"/>
    <property type="molecule type" value="Genomic_DNA"/>
</dbReference>
<dbReference type="InterPro" id="IPR012337">
    <property type="entry name" value="RNaseH-like_sf"/>
</dbReference>
<proteinExistence type="predicted"/>
<dbReference type="Proteomes" id="UP000235371">
    <property type="component" value="Unassembled WGS sequence"/>
</dbReference>
<protein>
    <recommendedName>
        <fullName evidence="1">HAT C-terminal dimerisation domain-containing protein</fullName>
    </recommendedName>
</protein>
<keyword evidence="3" id="KW-1185">Reference proteome</keyword>
<evidence type="ECO:0000259" key="1">
    <source>
        <dbReference type="Pfam" id="PF05699"/>
    </source>
</evidence>